<dbReference type="EMBL" id="MLJW01006072">
    <property type="protein sequence ID" value="OIQ67215.1"/>
    <property type="molecule type" value="Genomic_DNA"/>
</dbReference>
<gene>
    <name evidence="1" type="ORF">GALL_512090</name>
</gene>
<accession>A0A1J5PHD9</accession>
<dbReference type="AlphaFoldDB" id="A0A1J5PHD9"/>
<sequence>MAHLVRKNSDDFGVGSLRKAAWVERDLVNHGAVVAGDETVSPKVSAGTGLTLECNESVRKREVEQASI</sequence>
<organism evidence="1">
    <name type="scientific">mine drainage metagenome</name>
    <dbReference type="NCBI Taxonomy" id="410659"/>
    <lineage>
        <taxon>unclassified sequences</taxon>
        <taxon>metagenomes</taxon>
        <taxon>ecological metagenomes</taxon>
    </lineage>
</organism>
<proteinExistence type="predicted"/>
<comment type="caution">
    <text evidence="1">The sequence shown here is derived from an EMBL/GenBank/DDBJ whole genome shotgun (WGS) entry which is preliminary data.</text>
</comment>
<name>A0A1J5PHD9_9ZZZZ</name>
<protein>
    <submittedName>
        <fullName evidence="1">Uncharacterized protein</fullName>
    </submittedName>
</protein>
<reference evidence="1" key="1">
    <citation type="submission" date="2016-10" db="EMBL/GenBank/DDBJ databases">
        <title>Sequence of Gallionella enrichment culture.</title>
        <authorList>
            <person name="Poehlein A."/>
            <person name="Muehling M."/>
            <person name="Daniel R."/>
        </authorList>
    </citation>
    <scope>NUCLEOTIDE SEQUENCE</scope>
</reference>
<evidence type="ECO:0000313" key="1">
    <source>
        <dbReference type="EMBL" id="OIQ67215.1"/>
    </source>
</evidence>